<dbReference type="AlphaFoldDB" id="A0A1T3P182"/>
<keyword evidence="1" id="KW-0175">Coiled coil</keyword>
<accession>A0A1T3P182</accession>
<evidence type="ECO:0000313" key="3">
    <source>
        <dbReference type="Proteomes" id="UP000190037"/>
    </source>
</evidence>
<organism evidence="2 3">
    <name type="scientific">Embleya scabrispora</name>
    <dbReference type="NCBI Taxonomy" id="159449"/>
    <lineage>
        <taxon>Bacteria</taxon>
        <taxon>Bacillati</taxon>
        <taxon>Actinomycetota</taxon>
        <taxon>Actinomycetes</taxon>
        <taxon>Kitasatosporales</taxon>
        <taxon>Streptomycetaceae</taxon>
        <taxon>Embleya</taxon>
    </lineage>
</organism>
<dbReference type="EMBL" id="MWQN01000001">
    <property type="protein sequence ID" value="OPC82857.1"/>
    <property type="molecule type" value="Genomic_DNA"/>
</dbReference>
<comment type="caution">
    <text evidence="2">The sequence shown here is derived from an EMBL/GenBank/DDBJ whole genome shotgun (WGS) entry which is preliminary data.</text>
</comment>
<dbReference type="RefSeq" id="WP_078977153.1">
    <property type="nucleotide sequence ID" value="NZ_MWQN01000001.1"/>
</dbReference>
<keyword evidence="3" id="KW-1185">Reference proteome</keyword>
<reference evidence="2 3" key="1">
    <citation type="submission" date="2017-03" db="EMBL/GenBank/DDBJ databases">
        <title>Draft genome sequence of Streptomyces scabrisporus NF3, endophyte isolated from Amphipterygium adstringens.</title>
        <authorList>
            <person name="Vazquez M."/>
            <person name="Ceapa C.D."/>
            <person name="Rodriguez Luna D."/>
            <person name="Sanchez Esquivel S."/>
        </authorList>
    </citation>
    <scope>NUCLEOTIDE SEQUENCE [LARGE SCALE GENOMIC DNA]</scope>
    <source>
        <strain evidence="2 3">NF3</strain>
    </source>
</reference>
<evidence type="ECO:0000313" key="2">
    <source>
        <dbReference type="EMBL" id="OPC82857.1"/>
    </source>
</evidence>
<proteinExistence type="predicted"/>
<sequence>MDHKDVGGADPEAAEEGLVRAAKAYRKTEKAHEEARQELKRAAIRAMGAGVKQSEVVKVTGWTREYLRRLKKDR</sequence>
<name>A0A1T3P182_9ACTN</name>
<evidence type="ECO:0000256" key="1">
    <source>
        <dbReference type="SAM" id="Coils"/>
    </source>
</evidence>
<gene>
    <name evidence="2" type="ORF">B4N89_19650</name>
</gene>
<dbReference type="Proteomes" id="UP000190037">
    <property type="component" value="Unassembled WGS sequence"/>
</dbReference>
<dbReference type="OrthoDB" id="3542487at2"/>
<protein>
    <submittedName>
        <fullName evidence="2">Uncharacterized protein</fullName>
    </submittedName>
</protein>
<feature type="coiled-coil region" evidence="1">
    <location>
        <begin position="18"/>
        <end position="45"/>
    </location>
</feature>